<reference evidence="6" key="1">
    <citation type="submission" date="2022-07" db="EMBL/GenBank/DDBJ databases">
        <authorList>
            <person name="Otstavnykh N."/>
            <person name="Isaeva M."/>
            <person name="Bystritskaya E."/>
        </authorList>
    </citation>
    <scope>NUCLEOTIDE SEQUENCE</scope>
    <source>
        <strain evidence="6">KCTC 52189</strain>
    </source>
</reference>
<dbReference type="GO" id="GO:1904680">
    <property type="term" value="F:peptide transmembrane transporter activity"/>
    <property type="evidence" value="ECO:0007669"/>
    <property type="project" value="TreeGrafter"/>
</dbReference>
<dbReference type="Gene3D" id="3.10.105.10">
    <property type="entry name" value="Dipeptide-binding Protein, Domain 3"/>
    <property type="match status" value="1"/>
</dbReference>
<evidence type="ECO:0000259" key="5">
    <source>
        <dbReference type="Pfam" id="PF00496"/>
    </source>
</evidence>
<evidence type="ECO:0000256" key="2">
    <source>
        <dbReference type="ARBA" id="ARBA00005695"/>
    </source>
</evidence>
<dbReference type="SUPFAM" id="SSF53850">
    <property type="entry name" value="Periplasmic binding protein-like II"/>
    <property type="match status" value="1"/>
</dbReference>
<organism evidence="6 7">
    <name type="scientific">Marimonas arenosa</name>
    <dbReference type="NCBI Taxonomy" id="1795305"/>
    <lineage>
        <taxon>Bacteria</taxon>
        <taxon>Pseudomonadati</taxon>
        <taxon>Pseudomonadota</taxon>
        <taxon>Alphaproteobacteria</taxon>
        <taxon>Rhodobacterales</taxon>
        <taxon>Paracoccaceae</taxon>
        <taxon>Marimonas</taxon>
    </lineage>
</organism>
<dbReference type="RefSeq" id="WP_306733895.1">
    <property type="nucleotide sequence ID" value="NZ_JANHAX010000001.1"/>
</dbReference>
<protein>
    <submittedName>
        <fullName evidence="6">Extracellular solute-binding protein</fullName>
    </submittedName>
</protein>
<dbReference type="GO" id="GO:0043190">
    <property type="term" value="C:ATP-binding cassette (ABC) transporter complex"/>
    <property type="evidence" value="ECO:0007669"/>
    <property type="project" value="InterPro"/>
</dbReference>
<dbReference type="PANTHER" id="PTHR30290:SF64">
    <property type="entry name" value="ABC TRANSPORTER PERIPLASMIC BINDING PROTEIN"/>
    <property type="match status" value="1"/>
</dbReference>
<dbReference type="CDD" id="cd08497">
    <property type="entry name" value="MbnE-like"/>
    <property type="match status" value="1"/>
</dbReference>
<evidence type="ECO:0000256" key="1">
    <source>
        <dbReference type="ARBA" id="ARBA00004418"/>
    </source>
</evidence>
<dbReference type="Gene3D" id="3.40.190.10">
    <property type="entry name" value="Periplasmic binding protein-like II"/>
    <property type="match status" value="1"/>
</dbReference>
<comment type="similarity">
    <text evidence="2">Belongs to the bacterial solute-binding protein 5 family.</text>
</comment>
<dbReference type="GO" id="GO:0030288">
    <property type="term" value="C:outer membrane-bounded periplasmic space"/>
    <property type="evidence" value="ECO:0007669"/>
    <property type="project" value="TreeGrafter"/>
</dbReference>
<gene>
    <name evidence="6" type="ORF">NO357_01780</name>
</gene>
<keyword evidence="7" id="KW-1185">Reference proteome</keyword>
<feature type="signal peptide" evidence="4">
    <location>
        <begin position="1"/>
        <end position="26"/>
    </location>
</feature>
<dbReference type="AlphaFoldDB" id="A0AAE3W936"/>
<sequence>MRPDIFRRDRARTGLLGLLISTLALASPAMAEPAHGLSMYGSPALPQDFVSLPYANPDAPKGGRIVVGNTGGFDSLNPFILKGTPPWQLRFLGYESLMGRNYDEPFGLYGLLAESVETGPNREWVEFILREEARFSDGSPVTLEDVIWSYETLGEMGHPRYRRGFWTAVEKIEPTGPRSLRITFNTQDRELALIAGLRPILKKAQWDGRDFTESGFEAPIGTGPYVVADVEPGRYVGLHRNPDYWGRDLPLMQGVANFDEIRIEFYGDDAVLFEAFKAGALTVLRESNAEKWAMQYDFPAVQSGEVVKSEIADGKPSGMTGFVMNTRQPPFDDWRVRQAMLLAFNFEYMNDTITGGRQSRIPSYFSGTDLGLRPGPATGRVRELLEPFAGQLLPGTLDGYTLPVSEGSERNRKNLRRAVNLLAQAGWTVQDGVMKNADGTPFEFAVLLRQGAREKQAFINIFIQALARIGISARIETVDNAQFYQRLETYDFEMTDFRRGFSLSPGNEQKLYWGSYGVDTPGTRNLMGMASPAAEAMIDAMLATDDTEEFTAAVRALDRILTAGRYVIPTYDFGVGRIAHSRHLRYPDRVPVYGDGPWFMPDVWWYED</sequence>
<reference evidence="6" key="2">
    <citation type="submission" date="2023-02" db="EMBL/GenBank/DDBJ databases">
        <title>'Rhodoalgimonas zhirmunskyi' gen. nov., isolated from a red alga.</title>
        <authorList>
            <person name="Nedashkovskaya O.I."/>
            <person name="Otstavnykh N.Y."/>
            <person name="Bystritskaya E.P."/>
            <person name="Balabanova L.A."/>
            <person name="Isaeva M.P."/>
        </authorList>
    </citation>
    <scope>NUCLEOTIDE SEQUENCE</scope>
    <source>
        <strain evidence="6">KCTC 52189</strain>
    </source>
</reference>
<evidence type="ECO:0000313" key="7">
    <source>
        <dbReference type="Proteomes" id="UP001226762"/>
    </source>
</evidence>
<dbReference type="Proteomes" id="UP001226762">
    <property type="component" value="Unassembled WGS sequence"/>
</dbReference>
<dbReference type="PIRSF" id="PIRSF002741">
    <property type="entry name" value="MppA"/>
    <property type="match status" value="1"/>
</dbReference>
<dbReference type="InterPro" id="IPR000914">
    <property type="entry name" value="SBP_5_dom"/>
</dbReference>
<dbReference type="GO" id="GO:0042884">
    <property type="term" value="P:microcin transport"/>
    <property type="evidence" value="ECO:0007669"/>
    <property type="project" value="TreeGrafter"/>
</dbReference>
<dbReference type="InterPro" id="IPR030678">
    <property type="entry name" value="Peptide/Ni-bd"/>
</dbReference>
<keyword evidence="3 4" id="KW-0732">Signal</keyword>
<comment type="subcellular location">
    <subcellularLocation>
        <location evidence="1">Periplasm</location>
    </subcellularLocation>
</comment>
<feature type="chain" id="PRO_5041954984" evidence="4">
    <location>
        <begin position="27"/>
        <end position="608"/>
    </location>
</feature>
<dbReference type="PANTHER" id="PTHR30290">
    <property type="entry name" value="PERIPLASMIC BINDING COMPONENT OF ABC TRANSPORTER"/>
    <property type="match status" value="1"/>
</dbReference>
<dbReference type="InterPro" id="IPR039424">
    <property type="entry name" value="SBP_5"/>
</dbReference>
<name>A0AAE3W936_9RHOB</name>
<dbReference type="GO" id="GO:0015833">
    <property type="term" value="P:peptide transport"/>
    <property type="evidence" value="ECO:0007669"/>
    <property type="project" value="TreeGrafter"/>
</dbReference>
<dbReference type="Pfam" id="PF00496">
    <property type="entry name" value="SBP_bac_5"/>
    <property type="match status" value="1"/>
</dbReference>
<evidence type="ECO:0000313" key="6">
    <source>
        <dbReference type="EMBL" id="MDQ2088631.1"/>
    </source>
</evidence>
<comment type="caution">
    <text evidence="6">The sequence shown here is derived from an EMBL/GenBank/DDBJ whole genome shotgun (WGS) entry which is preliminary data.</text>
</comment>
<evidence type="ECO:0000256" key="4">
    <source>
        <dbReference type="SAM" id="SignalP"/>
    </source>
</evidence>
<feature type="domain" description="Solute-binding protein family 5" evidence="5">
    <location>
        <begin position="108"/>
        <end position="505"/>
    </location>
</feature>
<accession>A0AAE3W936</accession>
<evidence type="ECO:0000256" key="3">
    <source>
        <dbReference type="ARBA" id="ARBA00022729"/>
    </source>
</evidence>
<dbReference type="EMBL" id="JANHAX010000001">
    <property type="protein sequence ID" value="MDQ2088631.1"/>
    <property type="molecule type" value="Genomic_DNA"/>
</dbReference>
<proteinExistence type="inferred from homology"/>